<reference evidence="11" key="1">
    <citation type="submission" date="2021-11" db="EMBL/GenBank/DDBJ databases">
        <authorList>
            <person name="Rodrigo-Torres L."/>
            <person name="Arahal R. D."/>
            <person name="Lucena T."/>
        </authorList>
    </citation>
    <scope>NUCLEOTIDE SEQUENCE</scope>
    <source>
        <strain evidence="11">CECT 7929</strain>
    </source>
</reference>
<feature type="repeat" description="TPR" evidence="9">
    <location>
        <begin position="240"/>
        <end position="273"/>
    </location>
</feature>
<evidence type="ECO:0000256" key="7">
    <source>
        <dbReference type="ARBA" id="ARBA00023288"/>
    </source>
</evidence>
<feature type="repeat" description="TPR" evidence="9">
    <location>
        <begin position="102"/>
        <end position="135"/>
    </location>
</feature>
<keyword evidence="12" id="KW-1185">Reference proteome</keyword>
<evidence type="ECO:0000256" key="9">
    <source>
        <dbReference type="PROSITE-ProRule" id="PRU00339"/>
    </source>
</evidence>
<dbReference type="Proteomes" id="UP000838672">
    <property type="component" value="Unassembled WGS sequence"/>
</dbReference>
<evidence type="ECO:0000313" key="12">
    <source>
        <dbReference type="Proteomes" id="UP000838672"/>
    </source>
</evidence>
<evidence type="ECO:0000256" key="2">
    <source>
        <dbReference type="ARBA" id="ARBA00022729"/>
    </source>
</evidence>
<feature type="signal peptide" evidence="10">
    <location>
        <begin position="1"/>
        <end position="22"/>
    </location>
</feature>
<feature type="chain" id="PRO_5046568745" description="Lipoprotein NlpI" evidence="10">
    <location>
        <begin position="23"/>
        <end position="302"/>
    </location>
</feature>
<comment type="caution">
    <text evidence="11">The sequence shown here is derived from an EMBL/GenBank/DDBJ whole genome shotgun (WGS) entry which is preliminary data.</text>
</comment>
<keyword evidence="3" id="KW-0677">Repeat</keyword>
<accession>A0ABM8ZR19</accession>
<evidence type="ECO:0000256" key="4">
    <source>
        <dbReference type="ARBA" id="ARBA00022803"/>
    </source>
</evidence>
<dbReference type="SUPFAM" id="SSF48452">
    <property type="entry name" value="TPR-like"/>
    <property type="match status" value="1"/>
</dbReference>
<gene>
    <name evidence="11" type="primary">nlpI</name>
    <name evidence="11" type="ORF">VST7929_00563</name>
</gene>
<dbReference type="InterPro" id="IPR011990">
    <property type="entry name" value="TPR-like_helical_dom_sf"/>
</dbReference>
<organism evidence="11 12">
    <name type="scientific">Vibrio stylophorae</name>
    <dbReference type="NCBI Taxonomy" id="659351"/>
    <lineage>
        <taxon>Bacteria</taxon>
        <taxon>Pseudomonadati</taxon>
        <taxon>Pseudomonadota</taxon>
        <taxon>Gammaproteobacteria</taxon>
        <taxon>Vibrionales</taxon>
        <taxon>Vibrionaceae</taxon>
        <taxon>Vibrio</taxon>
    </lineage>
</organism>
<dbReference type="PIRSF" id="PIRSF004654">
    <property type="entry name" value="NlpI"/>
    <property type="match status" value="1"/>
</dbReference>
<name>A0ABM8ZR19_9VIBR</name>
<sequence>MSRLISLSLAVLMYLSLTGCSALTNSSDTYWQAPPMAIPLQPTLELEAQLVRIDQILAKPDLNDDIRAQLYFRRGLVYDNLGLRDIARVDYEASLNLMPAQPEVYNQLGVYFTQSGEYDMAYQAFSSALELDQSHDFALRNRGIAFYYGKRYQLAEKDLLSHYENNPNDPYRILWLYLNEMESQPEQAKANLESRYQAAKKEGWGWYMVEIYRQKQSDDAIIKGLISTAPDNRALAERLCEAYFYLGKRYLHEGKTQAAFDLFKLAMAANVQDFVEHRYALLELEGILQTQMNQANAHETAK</sequence>
<keyword evidence="6" id="KW-0564">Palmitate</keyword>
<dbReference type="PANTHER" id="PTHR44858">
    <property type="entry name" value="TETRATRICOPEPTIDE REPEAT PROTEIN 6"/>
    <property type="match status" value="1"/>
</dbReference>
<comment type="function">
    <text evidence="8">May be involved in cell division.</text>
</comment>
<dbReference type="SMART" id="SM00028">
    <property type="entry name" value="TPR"/>
    <property type="match status" value="4"/>
</dbReference>
<dbReference type="EMBL" id="CAKLDI010000001">
    <property type="protein sequence ID" value="CAH0532718.1"/>
    <property type="molecule type" value="Genomic_DNA"/>
</dbReference>
<evidence type="ECO:0000313" key="11">
    <source>
        <dbReference type="EMBL" id="CAH0532718.1"/>
    </source>
</evidence>
<dbReference type="Gene3D" id="1.25.40.10">
    <property type="entry name" value="Tetratricopeptide repeat domain"/>
    <property type="match status" value="1"/>
</dbReference>
<comment type="subunit">
    <text evidence="8">Homodimer.</text>
</comment>
<dbReference type="NCBIfam" id="NF008391">
    <property type="entry name" value="PRK11189.1"/>
    <property type="match status" value="1"/>
</dbReference>
<evidence type="ECO:0000256" key="8">
    <source>
        <dbReference type="PIRNR" id="PIRNR004654"/>
    </source>
</evidence>
<dbReference type="PROSITE" id="PS50293">
    <property type="entry name" value="TPR_REGION"/>
    <property type="match status" value="1"/>
</dbReference>
<comment type="subcellular location">
    <subcellularLocation>
        <location evidence="8">Cell membrane</location>
    </subcellularLocation>
</comment>
<keyword evidence="4 9" id="KW-0802">TPR repeat</keyword>
<dbReference type="PROSITE" id="PS51257">
    <property type="entry name" value="PROKAR_LIPOPROTEIN"/>
    <property type="match status" value="1"/>
</dbReference>
<dbReference type="InterPro" id="IPR050498">
    <property type="entry name" value="Ycf3"/>
</dbReference>
<dbReference type="Pfam" id="PF13181">
    <property type="entry name" value="TPR_8"/>
    <property type="match status" value="2"/>
</dbReference>
<evidence type="ECO:0000256" key="6">
    <source>
        <dbReference type="ARBA" id="ARBA00023139"/>
    </source>
</evidence>
<evidence type="ECO:0000256" key="5">
    <source>
        <dbReference type="ARBA" id="ARBA00023136"/>
    </source>
</evidence>
<evidence type="ECO:0000256" key="1">
    <source>
        <dbReference type="ARBA" id="ARBA00022475"/>
    </source>
</evidence>
<dbReference type="PANTHER" id="PTHR44858:SF1">
    <property type="entry name" value="UDP-N-ACETYLGLUCOSAMINE--PEPTIDE N-ACETYLGLUCOSAMINYLTRANSFERASE SPINDLY-RELATED"/>
    <property type="match status" value="1"/>
</dbReference>
<dbReference type="PROSITE" id="PS50005">
    <property type="entry name" value="TPR"/>
    <property type="match status" value="2"/>
</dbReference>
<keyword evidence="1 8" id="KW-1003">Cell membrane</keyword>
<proteinExistence type="predicted"/>
<protein>
    <recommendedName>
        <fullName evidence="8">Lipoprotein NlpI</fullName>
    </recommendedName>
</protein>
<keyword evidence="7 11" id="KW-0449">Lipoprotein</keyword>
<dbReference type="InterPro" id="IPR023605">
    <property type="entry name" value="Lipoprotein_NlpI"/>
</dbReference>
<keyword evidence="2 10" id="KW-0732">Signal</keyword>
<dbReference type="InterPro" id="IPR019734">
    <property type="entry name" value="TPR_rpt"/>
</dbReference>
<evidence type="ECO:0000256" key="3">
    <source>
        <dbReference type="ARBA" id="ARBA00022737"/>
    </source>
</evidence>
<keyword evidence="5 8" id="KW-0472">Membrane</keyword>
<evidence type="ECO:0000256" key="10">
    <source>
        <dbReference type="SAM" id="SignalP"/>
    </source>
</evidence>